<protein>
    <recommendedName>
        <fullName evidence="1">GST N-terminal domain-containing protein</fullName>
    </recommendedName>
</protein>
<dbReference type="Gene3D" id="3.40.30.10">
    <property type="entry name" value="Glutaredoxin"/>
    <property type="match status" value="1"/>
</dbReference>
<sequence length="286" mass="31202">MHMMLATTSLQRTRSLCRSKKKRSLTKTRSQVVMAKTPELLSIGTSPWSLKARWALKHHGISYRTTPYQPVLGELWLRWRLGKWRGRVSVPVLFLSNGSAIDDSYSIVCWADDHGAHQGATKLVPQEHSEAVARFNQLSDTILFFGRQQLLQLCVESAEARKPFLPPFLPSWTTDWLVRTVCGRVLAKYSAESSRSSKQQVVQALEEVRAALQNQGGSTATASGSAAGGRGSTGSQELLGRYLVGGAFSHADIAVAAALQFVKPVGPPYNKSKSGVQPPVCAELAA</sequence>
<proteinExistence type="predicted"/>
<accession>A0A7S0RQX9</accession>
<organism evidence="2">
    <name type="scientific">Chlamydomonas leiostraca</name>
    <dbReference type="NCBI Taxonomy" id="1034604"/>
    <lineage>
        <taxon>Eukaryota</taxon>
        <taxon>Viridiplantae</taxon>
        <taxon>Chlorophyta</taxon>
        <taxon>core chlorophytes</taxon>
        <taxon>Chlorophyceae</taxon>
        <taxon>CS clade</taxon>
        <taxon>Chlamydomonadales</taxon>
        <taxon>Chlamydomonadaceae</taxon>
        <taxon>Chlamydomonas</taxon>
    </lineage>
</organism>
<dbReference type="SUPFAM" id="SSF52833">
    <property type="entry name" value="Thioredoxin-like"/>
    <property type="match status" value="1"/>
</dbReference>
<gene>
    <name evidence="2" type="ORF">CLEI1391_LOCUS12088</name>
</gene>
<feature type="domain" description="GST N-terminal" evidence="1">
    <location>
        <begin position="45"/>
        <end position="113"/>
    </location>
</feature>
<dbReference type="CDD" id="cd00570">
    <property type="entry name" value="GST_N_family"/>
    <property type="match status" value="1"/>
</dbReference>
<evidence type="ECO:0000259" key="1">
    <source>
        <dbReference type="Pfam" id="PF13409"/>
    </source>
</evidence>
<dbReference type="InterPro" id="IPR004045">
    <property type="entry name" value="Glutathione_S-Trfase_N"/>
</dbReference>
<name>A0A7S0RQX9_9CHLO</name>
<dbReference type="EMBL" id="HBFB01021539">
    <property type="protein sequence ID" value="CAD8684992.1"/>
    <property type="molecule type" value="Transcribed_RNA"/>
</dbReference>
<dbReference type="AlphaFoldDB" id="A0A7S0RQX9"/>
<dbReference type="Pfam" id="PF13409">
    <property type="entry name" value="GST_N_2"/>
    <property type="match status" value="1"/>
</dbReference>
<dbReference type="InterPro" id="IPR036249">
    <property type="entry name" value="Thioredoxin-like_sf"/>
</dbReference>
<evidence type="ECO:0000313" key="2">
    <source>
        <dbReference type="EMBL" id="CAD8684992.1"/>
    </source>
</evidence>
<reference evidence="2" key="1">
    <citation type="submission" date="2021-01" db="EMBL/GenBank/DDBJ databases">
        <authorList>
            <person name="Corre E."/>
            <person name="Pelletier E."/>
            <person name="Niang G."/>
            <person name="Scheremetjew M."/>
            <person name="Finn R."/>
            <person name="Kale V."/>
            <person name="Holt S."/>
            <person name="Cochrane G."/>
            <person name="Meng A."/>
            <person name="Brown T."/>
            <person name="Cohen L."/>
        </authorList>
    </citation>
    <scope>NUCLEOTIDE SEQUENCE</scope>
    <source>
        <strain evidence="2">SAG 11-49</strain>
    </source>
</reference>